<dbReference type="InterPro" id="IPR017853">
    <property type="entry name" value="GH"/>
</dbReference>
<feature type="domain" description="DUF4434" evidence="1">
    <location>
        <begin position="38"/>
        <end position="325"/>
    </location>
</feature>
<dbReference type="EMBL" id="FNVS01000027">
    <property type="protein sequence ID" value="SEG28124.1"/>
    <property type="molecule type" value="Genomic_DNA"/>
</dbReference>
<proteinExistence type="predicted"/>
<reference evidence="2 3" key="1">
    <citation type="submission" date="2016-10" db="EMBL/GenBank/DDBJ databases">
        <authorList>
            <person name="Varghese N."/>
            <person name="Submissions S."/>
        </authorList>
    </citation>
    <scope>NUCLEOTIDE SEQUENCE [LARGE SCALE GENOMIC DNA]</scope>
    <source>
        <strain evidence="2 3">DSM 29073</strain>
    </source>
</reference>
<dbReference type="Proteomes" id="UP000236725">
    <property type="component" value="Unassembled WGS sequence"/>
</dbReference>
<dbReference type="Gene3D" id="3.20.20.80">
    <property type="entry name" value="Glycosidases"/>
    <property type="match status" value="1"/>
</dbReference>
<keyword evidence="3" id="KW-1185">Reference proteome</keyword>
<dbReference type="SUPFAM" id="SSF51445">
    <property type="entry name" value="(Trans)glycosidases"/>
    <property type="match status" value="1"/>
</dbReference>
<evidence type="ECO:0000313" key="2">
    <source>
        <dbReference type="EMBL" id="SEG28124.1"/>
    </source>
</evidence>
<evidence type="ECO:0000259" key="1">
    <source>
        <dbReference type="Pfam" id="PF14488"/>
    </source>
</evidence>
<dbReference type="AlphaFoldDB" id="A0A8G2BZM0"/>
<name>A0A8G2BZM0_9BACT</name>
<sequence length="348" mass="39621">MDRRKFLQLTGLAATAALIPNNLIASKYKQNPNIKPVAGSWFEFLHHSHVAAKYWNPILYKYTDEQWRAMIKDIRDLGMEYLVLLSVADDGKTFYPSKLQPRYDLASPDPLETVLSAADEFGLKFFVSNDYWGDPRELGKMMTGKEIAALRAKGMEEVAEKYSHHKSFYGWYYPNESNLVETMDDITIGYVNDNSRLAHELTPNCKTMIAPYGTRTVKADDYYAKRLEKLDVDIIAYQDEVGVQKSKAGEVGKYFEALSKAHNKAGRAKIWADLEIFDFEGPVYTSPAIPSTFDRLLVQMEDVSPFVEKILIYQYSGLMSKPGSIATLGQPKADKFYSDYAAWLKSQR</sequence>
<accession>A0A8G2BZM0</accession>
<gene>
    <name evidence="2" type="ORF">SAMN05444001_1279</name>
</gene>
<comment type="caution">
    <text evidence="2">The sequence shown here is derived from an EMBL/GenBank/DDBJ whole genome shotgun (WGS) entry which is preliminary data.</text>
</comment>
<organism evidence="2 3">
    <name type="scientific">Parabacteroides chinchillae</name>
    <dbReference type="NCBI Taxonomy" id="871327"/>
    <lineage>
        <taxon>Bacteria</taxon>
        <taxon>Pseudomonadati</taxon>
        <taxon>Bacteroidota</taxon>
        <taxon>Bacteroidia</taxon>
        <taxon>Bacteroidales</taxon>
        <taxon>Tannerellaceae</taxon>
        <taxon>Parabacteroides</taxon>
    </lineage>
</organism>
<dbReference type="InterPro" id="IPR027849">
    <property type="entry name" value="DUF4434"/>
</dbReference>
<dbReference type="RefSeq" id="WP_103984448.1">
    <property type="nucleotide sequence ID" value="NZ_FNVS01000027.1"/>
</dbReference>
<dbReference type="Pfam" id="PF14488">
    <property type="entry name" value="DUF4434"/>
    <property type="match status" value="1"/>
</dbReference>
<protein>
    <recommendedName>
        <fullName evidence="1">DUF4434 domain-containing protein</fullName>
    </recommendedName>
</protein>
<evidence type="ECO:0000313" key="3">
    <source>
        <dbReference type="Proteomes" id="UP000236725"/>
    </source>
</evidence>